<sequence length="254" mass="29275">MGEHLFPGTCLSTVPHGLWIGYDGRMSVGGNVRDILLHYFGCLRGDGKLDANRLLLQERELSESEEKNLRRYYQRQKFFDSLPEHEKHRIMDERQRIDDLRKLLELDDETRGLVLRFEKSLQEWRPGPARVSRESLPEGDVLHKENAFGLSAHMMLFKDRREAGVGGYTGVADQAFPENFPNQKIPLKDLLYNRDGNSNPLTRPCSDGMIRYFHLPENNMEWIEVNRERPTSLVLSLVFSGSNCALLCRGTTLL</sequence>
<evidence type="ECO:0000313" key="2">
    <source>
        <dbReference type="Proteomes" id="UP000235371"/>
    </source>
</evidence>
<protein>
    <submittedName>
        <fullName evidence="1">Uncharacterized protein</fullName>
    </submittedName>
</protein>
<dbReference type="InParanoid" id="A0A2J6T909"/>
<evidence type="ECO:0000313" key="1">
    <source>
        <dbReference type="EMBL" id="PMD59491.1"/>
    </source>
</evidence>
<keyword evidence="2" id="KW-1185">Reference proteome</keyword>
<accession>A0A2J6T909</accession>
<gene>
    <name evidence="1" type="ORF">K444DRAFT_412872</name>
</gene>
<proteinExistence type="predicted"/>
<dbReference type="OrthoDB" id="3565176at2759"/>
<dbReference type="EMBL" id="KZ613816">
    <property type="protein sequence ID" value="PMD59491.1"/>
    <property type="molecule type" value="Genomic_DNA"/>
</dbReference>
<dbReference type="RefSeq" id="XP_024736395.1">
    <property type="nucleotide sequence ID" value="XM_024872625.1"/>
</dbReference>
<dbReference type="AlphaFoldDB" id="A0A2J6T909"/>
<reference evidence="1 2" key="1">
    <citation type="submission" date="2016-04" db="EMBL/GenBank/DDBJ databases">
        <title>A degradative enzymes factory behind the ericoid mycorrhizal symbiosis.</title>
        <authorList>
            <consortium name="DOE Joint Genome Institute"/>
            <person name="Martino E."/>
            <person name="Morin E."/>
            <person name="Grelet G."/>
            <person name="Kuo A."/>
            <person name="Kohler A."/>
            <person name="Daghino S."/>
            <person name="Barry K."/>
            <person name="Choi C."/>
            <person name="Cichocki N."/>
            <person name="Clum A."/>
            <person name="Copeland A."/>
            <person name="Hainaut M."/>
            <person name="Haridas S."/>
            <person name="Labutti K."/>
            <person name="Lindquist E."/>
            <person name="Lipzen A."/>
            <person name="Khouja H.-R."/>
            <person name="Murat C."/>
            <person name="Ohm R."/>
            <person name="Olson A."/>
            <person name="Spatafora J."/>
            <person name="Veneault-Fourrey C."/>
            <person name="Henrissat B."/>
            <person name="Grigoriev I."/>
            <person name="Martin F."/>
            <person name="Perotto S."/>
        </authorList>
    </citation>
    <scope>NUCLEOTIDE SEQUENCE [LARGE SCALE GENOMIC DNA]</scope>
    <source>
        <strain evidence="1 2">E</strain>
    </source>
</reference>
<dbReference type="Proteomes" id="UP000235371">
    <property type="component" value="Unassembled WGS sequence"/>
</dbReference>
<dbReference type="STRING" id="1095630.A0A2J6T909"/>
<organism evidence="1 2">
    <name type="scientific">Hyaloscypha bicolor E</name>
    <dbReference type="NCBI Taxonomy" id="1095630"/>
    <lineage>
        <taxon>Eukaryota</taxon>
        <taxon>Fungi</taxon>
        <taxon>Dikarya</taxon>
        <taxon>Ascomycota</taxon>
        <taxon>Pezizomycotina</taxon>
        <taxon>Leotiomycetes</taxon>
        <taxon>Helotiales</taxon>
        <taxon>Hyaloscyphaceae</taxon>
        <taxon>Hyaloscypha</taxon>
        <taxon>Hyaloscypha bicolor</taxon>
    </lineage>
</organism>
<name>A0A2J6T909_9HELO</name>
<dbReference type="GeneID" id="36580705"/>